<keyword evidence="3" id="KW-1185">Reference proteome</keyword>
<gene>
    <name evidence="2" type="ORF">SAMN05421541_104305</name>
</gene>
<keyword evidence="1" id="KW-0732">Signal</keyword>
<dbReference type="RefSeq" id="WP_093613021.1">
    <property type="nucleotide sequence ID" value="NZ_BOMT01000031.1"/>
</dbReference>
<evidence type="ECO:0000313" key="3">
    <source>
        <dbReference type="Proteomes" id="UP000199645"/>
    </source>
</evidence>
<dbReference type="AlphaFoldDB" id="A0A1I2EB31"/>
<accession>A0A1I2EB31</accession>
<name>A0A1I2EB31_9ACTN</name>
<proteinExistence type="predicted"/>
<feature type="chain" id="PRO_5011704405" description="Tat pathway signal sequence domain protein" evidence="1">
    <location>
        <begin position="27"/>
        <end position="218"/>
    </location>
</feature>
<feature type="signal peptide" evidence="1">
    <location>
        <begin position="1"/>
        <end position="26"/>
    </location>
</feature>
<evidence type="ECO:0000313" key="2">
    <source>
        <dbReference type="EMBL" id="SFE89698.1"/>
    </source>
</evidence>
<dbReference type="EMBL" id="FONV01000004">
    <property type="protein sequence ID" value="SFE89698.1"/>
    <property type="molecule type" value="Genomic_DNA"/>
</dbReference>
<reference evidence="2 3" key="1">
    <citation type="submission" date="2016-10" db="EMBL/GenBank/DDBJ databases">
        <authorList>
            <person name="de Groot N.N."/>
        </authorList>
    </citation>
    <scope>NUCLEOTIDE SEQUENCE [LARGE SCALE GENOMIC DNA]</scope>
    <source>
        <strain evidence="2 3">DSM 43019</strain>
    </source>
</reference>
<evidence type="ECO:0008006" key="4">
    <source>
        <dbReference type="Google" id="ProtNLM"/>
    </source>
</evidence>
<protein>
    <recommendedName>
        <fullName evidence="4">Tat pathway signal sequence domain protein</fullName>
    </recommendedName>
</protein>
<organism evidence="2 3">
    <name type="scientific">Actinoplanes philippinensis</name>
    <dbReference type="NCBI Taxonomy" id="35752"/>
    <lineage>
        <taxon>Bacteria</taxon>
        <taxon>Bacillati</taxon>
        <taxon>Actinomycetota</taxon>
        <taxon>Actinomycetes</taxon>
        <taxon>Micromonosporales</taxon>
        <taxon>Micromonosporaceae</taxon>
        <taxon>Actinoplanes</taxon>
    </lineage>
</organism>
<dbReference type="OrthoDB" id="3869471at2"/>
<dbReference type="STRING" id="35752.SAMN05421541_104305"/>
<evidence type="ECO:0000256" key="1">
    <source>
        <dbReference type="SAM" id="SignalP"/>
    </source>
</evidence>
<sequence length="218" mass="21139">MHKSRITAAAIAGVTAAMMFGAPALADDGTVLTSETPAGPAVAVGDTISSGLATGTQAVFATAPGGANGMKCTGSSLSAVVNDNPAAPGAATLGANLGLSGCTVSGIPGVTGVNSVTINNQPYTTTTASDGTVTVSGTDAAPIQATLVLRSLLGSVTCVFVADGNTISGVADNTDNSIAFTDQRFNKSSGPAACISAAYFTARYTPVVTSAGALVFVN</sequence>
<dbReference type="Proteomes" id="UP000199645">
    <property type="component" value="Unassembled WGS sequence"/>
</dbReference>